<dbReference type="AlphaFoldDB" id="A0A5E5BKR8"/>
<evidence type="ECO:0008006" key="3">
    <source>
        <dbReference type="Google" id="ProtNLM"/>
    </source>
</evidence>
<accession>A0A5E5BKR8</accession>
<dbReference type="EMBL" id="CABPSR010000032">
    <property type="protein sequence ID" value="VVE85712.1"/>
    <property type="molecule type" value="Genomic_DNA"/>
</dbReference>
<sequence length="88" mass="9536">MRLPAFLAPLNRPGVARTVPALAKAATALLANPRVGAPLCPFALREVRQMLLGAYEVRYEMQDATRYVLRLSQTGEERGYGGGPPSPQ</sequence>
<reference evidence="1 2" key="1">
    <citation type="submission" date="2019-08" db="EMBL/GenBank/DDBJ databases">
        <authorList>
            <person name="Peeters C."/>
        </authorList>
    </citation>
    <scope>NUCLEOTIDE SEQUENCE [LARGE SCALE GENOMIC DNA]</scope>
    <source>
        <strain evidence="1 2">LMG 31121</strain>
    </source>
</reference>
<proteinExistence type="predicted"/>
<gene>
    <name evidence="1" type="ORF">PSP31121_05375</name>
</gene>
<organism evidence="1 2">
    <name type="scientific">Pandoraea sputorum</name>
    <dbReference type="NCBI Taxonomy" id="93222"/>
    <lineage>
        <taxon>Bacteria</taxon>
        <taxon>Pseudomonadati</taxon>
        <taxon>Pseudomonadota</taxon>
        <taxon>Betaproteobacteria</taxon>
        <taxon>Burkholderiales</taxon>
        <taxon>Burkholderiaceae</taxon>
        <taxon>Pandoraea</taxon>
    </lineage>
</organism>
<name>A0A5E5BKR8_9BURK</name>
<evidence type="ECO:0000313" key="1">
    <source>
        <dbReference type="EMBL" id="VVE85712.1"/>
    </source>
</evidence>
<dbReference type="Proteomes" id="UP000335538">
    <property type="component" value="Unassembled WGS sequence"/>
</dbReference>
<protein>
    <recommendedName>
        <fullName evidence="3">Type II toxin-antitoxin system RelE/ParE family toxin</fullName>
    </recommendedName>
</protein>
<evidence type="ECO:0000313" key="2">
    <source>
        <dbReference type="Proteomes" id="UP000335538"/>
    </source>
</evidence>